<dbReference type="AlphaFoldDB" id="A0AB38UFA3"/>
<protein>
    <submittedName>
        <fullName evidence="1">Uncharacterized protein</fullName>
    </submittedName>
</protein>
<reference evidence="1" key="1">
    <citation type="submission" date="2021-06" db="EMBL/GenBank/DDBJ databases">
        <title>Interrogation of the integrated mobile genetic elements in gut-associated Bacteroides with a consensus prediction approach.</title>
        <authorList>
            <person name="Campbell D.E."/>
            <person name="Leigh J.R."/>
            <person name="Kim T."/>
            <person name="England W."/>
            <person name="Whitaker R.J."/>
            <person name="Degnan P.H."/>
        </authorList>
    </citation>
    <scope>NUCLEOTIDE SEQUENCE</scope>
    <source>
        <strain evidence="1">VPI-3443</strain>
    </source>
</reference>
<organism evidence="1 2">
    <name type="scientific">Bacteroides thetaiotaomicron</name>
    <dbReference type="NCBI Taxonomy" id="818"/>
    <lineage>
        <taxon>Bacteria</taxon>
        <taxon>Pseudomonadati</taxon>
        <taxon>Bacteroidota</taxon>
        <taxon>Bacteroidia</taxon>
        <taxon>Bacteroidales</taxon>
        <taxon>Bacteroidaceae</taxon>
        <taxon>Bacteroides</taxon>
    </lineage>
</organism>
<sequence>MKEFRGTKGEWLVDDIDVISRETGFAICQVYDGLDTHISEMDMEVVNANARLMATAPELLEALQAMLERFDYKEQSIYSFAAKEIDVAKAVIKKAIE</sequence>
<dbReference type="RefSeq" id="WP_119200410.1">
    <property type="nucleotide sequence ID" value="NZ_CAXSTA010000009.1"/>
</dbReference>
<evidence type="ECO:0000313" key="2">
    <source>
        <dbReference type="Proteomes" id="UP001162960"/>
    </source>
</evidence>
<evidence type="ECO:0000313" key="1">
    <source>
        <dbReference type="EMBL" id="UYU91637.1"/>
    </source>
</evidence>
<gene>
    <name evidence="1" type="ORF">KQP74_03085</name>
</gene>
<accession>A0AB38UFA3</accession>
<name>A0AB38UFA3_BACT4</name>
<dbReference type="EMBL" id="CP083685">
    <property type="protein sequence ID" value="UYU91637.1"/>
    <property type="molecule type" value="Genomic_DNA"/>
</dbReference>
<proteinExistence type="predicted"/>
<dbReference type="Proteomes" id="UP001162960">
    <property type="component" value="Chromosome"/>
</dbReference>